<name>X1MA47_9ZZZZ</name>
<comment type="caution">
    <text evidence="1">The sequence shown here is derived from an EMBL/GenBank/DDBJ whole genome shotgun (WGS) entry which is preliminary data.</text>
</comment>
<dbReference type="EMBL" id="BARV01007054">
    <property type="protein sequence ID" value="GAI03254.1"/>
    <property type="molecule type" value="Genomic_DNA"/>
</dbReference>
<reference evidence="1" key="1">
    <citation type="journal article" date="2014" name="Front. Microbiol.">
        <title>High frequency of phylogenetically diverse reductive dehalogenase-homologous genes in deep subseafloor sedimentary metagenomes.</title>
        <authorList>
            <person name="Kawai M."/>
            <person name="Futagami T."/>
            <person name="Toyoda A."/>
            <person name="Takaki Y."/>
            <person name="Nishi S."/>
            <person name="Hori S."/>
            <person name="Arai W."/>
            <person name="Tsubouchi T."/>
            <person name="Morono Y."/>
            <person name="Uchiyama I."/>
            <person name="Ito T."/>
            <person name="Fujiyama A."/>
            <person name="Inagaki F."/>
            <person name="Takami H."/>
        </authorList>
    </citation>
    <scope>NUCLEOTIDE SEQUENCE</scope>
    <source>
        <strain evidence="1">Expedition CK06-06</strain>
    </source>
</reference>
<protein>
    <submittedName>
        <fullName evidence="1">Uncharacterized protein</fullName>
    </submittedName>
</protein>
<gene>
    <name evidence="1" type="ORF">S06H3_14424</name>
</gene>
<proteinExistence type="predicted"/>
<organism evidence="1">
    <name type="scientific">marine sediment metagenome</name>
    <dbReference type="NCBI Taxonomy" id="412755"/>
    <lineage>
        <taxon>unclassified sequences</taxon>
        <taxon>metagenomes</taxon>
        <taxon>ecological metagenomes</taxon>
    </lineage>
</organism>
<sequence>NDKSVEASGYSIKGSHHVTTYPQISKIFSIPNRNKCSLGFFINWSSTTLFYHVKVYVDDVVVFYMPYSFPAQSRPYWIKIVANLSVYKGQTKTIKIECYLARTEAPYNWSVWIDRIVMAGKD</sequence>
<evidence type="ECO:0000313" key="1">
    <source>
        <dbReference type="EMBL" id="GAI03254.1"/>
    </source>
</evidence>
<feature type="non-terminal residue" evidence="1">
    <location>
        <position position="1"/>
    </location>
</feature>
<accession>X1MA47</accession>
<dbReference type="AlphaFoldDB" id="X1MA47"/>